<evidence type="ECO:0000256" key="2">
    <source>
        <dbReference type="ARBA" id="ARBA00022525"/>
    </source>
</evidence>
<protein>
    <submittedName>
        <fullName evidence="4">Intein</fullName>
    </submittedName>
</protein>
<evidence type="ECO:0000256" key="1">
    <source>
        <dbReference type="ARBA" id="ARBA00004613"/>
    </source>
</evidence>
<dbReference type="EMBL" id="SLZU01000060">
    <property type="protein sequence ID" value="TCS47699.1"/>
    <property type="molecule type" value="Genomic_DNA"/>
</dbReference>
<keyword evidence="2" id="KW-0964">Secreted</keyword>
<dbReference type="NCBIfam" id="TIGR01443">
    <property type="entry name" value="intein_Cterm"/>
    <property type="match status" value="1"/>
</dbReference>
<dbReference type="PROSITE" id="PS00330">
    <property type="entry name" value="HEMOLYSIN_CALCIUM"/>
    <property type="match status" value="1"/>
</dbReference>
<dbReference type="Gene3D" id="2.170.16.10">
    <property type="entry name" value="Hedgehog/Intein (Hint) domain"/>
    <property type="match status" value="1"/>
</dbReference>
<name>A0A4R3IHI0_9RHOB</name>
<dbReference type="AlphaFoldDB" id="A0A4R3IHI0"/>
<sequence>MGRDRAGFYELQSLPVNSSTLIDPSKSEKLANIGLRDVGLGNIRVVTALEMLSDYALTVDPLDLNKYKIDYGAFVRDLVNNVDGLQAKIAGLYVELGQDFFIGKLGAVAWSLYSDEQKAELLATYYNFGEGQLEATWATNTNNGTIPYDPRPSVDNGALSVKSYTELAGILNGTYVPELPDNGDLDEFLDVIEQAESGDEGAMAILLESLTGAPVDGSDIILDCFPAGTLIDIWASKIGGHLGEEEIIQKPIERITINDSIVTFDSEGNMVRGQIDKLFRNTTLAFVALQFDDERHNLITTPGHRFLTETGDYMEIGHMLRLGGGKARLVDVDGSIVEATGEVIAYSAETAHLFEVAQIKSIAVAGNTVLKEQVEAGWQTYNFEVREHHNYVAEGIRVHNDSILSTLEAGDQLVALNDDLTDAAVLRDVGNAATGNATPDGFLDFVALDGFRRDGDPTEIAVERHYYWANANLPSLLASVVANGPDAASEVFDPGNGNNWNDGLWGDDIEEAFFDDVVDVNYGSNTTPSRSDIDALYSANGMVRVLNIDGVSYGSIGTAFELSSNLLAISAIRDISVAKYDAVEIVEFVLGGSLSPLEQIAVENLFDDMMDGTGGADNLSGSSDDDYVYGLAGSDTLIGDDGDDKLVAGEGNDLVEGGNGRDTIYGGAGDDELYGDDTTTTSGSSTDYDDLIFGGDGHDVIWGGRGNDELHGGAGNDTIAGNGGVDKLYGDDGDDFLNGGLSGDELTGGTGADTFFHSASPNHVAKWVLDYSAAEDDVLLFKSEAGVTISDFNVVTGHGNNRGDANIEDVFIRYFPNVGTDNNGIIWAISDGVAMDEIIMRFSHSGQEIDLIDHFGL</sequence>
<dbReference type="InterPro" id="IPR011049">
    <property type="entry name" value="Serralysin-like_metalloprot_C"/>
</dbReference>
<dbReference type="SUPFAM" id="SSF51294">
    <property type="entry name" value="Hedgehog/intein (Hint) domain"/>
    <property type="match status" value="1"/>
</dbReference>
<dbReference type="CDD" id="cd00081">
    <property type="entry name" value="Hint"/>
    <property type="match status" value="1"/>
</dbReference>
<dbReference type="Proteomes" id="UP000295696">
    <property type="component" value="Unassembled WGS sequence"/>
</dbReference>
<keyword evidence="5" id="KW-1185">Reference proteome</keyword>
<evidence type="ECO:0000313" key="5">
    <source>
        <dbReference type="Proteomes" id="UP000295696"/>
    </source>
</evidence>
<dbReference type="InterPro" id="IPR018511">
    <property type="entry name" value="Hemolysin-typ_Ca-bd_CS"/>
</dbReference>
<evidence type="ECO:0000256" key="3">
    <source>
        <dbReference type="SAM" id="MobiDB-lite"/>
    </source>
</evidence>
<evidence type="ECO:0000313" key="4">
    <source>
        <dbReference type="EMBL" id="TCS47699.1"/>
    </source>
</evidence>
<proteinExistence type="predicted"/>
<comment type="caution">
    <text evidence="4">The sequence shown here is derived from an EMBL/GenBank/DDBJ whole genome shotgun (WGS) entry which is preliminary data.</text>
</comment>
<dbReference type="OrthoDB" id="7793891at2"/>
<comment type="subcellular location">
    <subcellularLocation>
        <location evidence="1">Secreted</location>
    </subcellularLocation>
</comment>
<dbReference type="InterPro" id="IPR001343">
    <property type="entry name" value="Hemolysn_Ca-bd"/>
</dbReference>
<dbReference type="SUPFAM" id="SSF51120">
    <property type="entry name" value="beta-Roll"/>
    <property type="match status" value="2"/>
</dbReference>
<dbReference type="InterPro" id="IPR036844">
    <property type="entry name" value="Hint_dom_sf"/>
</dbReference>
<accession>A0A4R3IHI0</accession>
<dbReference type="RefSeq" id="WP_132248993.1">
    <property type="nucleotide sequence ID" value="NZ_SLZU01000060.1"/>
</dbReference>
<dbReference type="Pfam" id="PF00353">
    <property type="entry name" value="HemolysinCabind"/>
    <property type="match status" value="4"/>
</dbReference>
<reference evidence="4 5" key="1">
    <citation type="submission" date="2019-03" db="EMBL/GenBank/DDBJ databases">
        <title>Genomic Encyclopedia of Type Strains, Phase IV (KMG-IV): sequencing the most valuable type-strain genomes for metagenomic binning, comparative biology and taxonomic classification.</title>
        <authorList>
            <person name="Goeker M."/>
        </authorList>
    </citation>
    <scope>NUCLEOTIDE SEQUENCE [LARGE SCALE GENOMIC DNA]</scope>
    <source>
        <strain evidence="4 5">DSM 104836</strain>
    </source>
</reference>
<dbReference type="Gene3D" id="2.150.10.10">
    <property type="entry name" value="Serralysin-like metalloprotease, C-terminal"/>
    <property type="match status" value="2"/>
</dbReference>
<feature type="region of interest" description="Disordered" evidence="3">
    <location>
        <begin position="658"/>
        <end position="682"/>
    </location>
</feature>
<dbReference type="PROSITE" id="PS50818">
    <property type="entry name" value="INTEIN_C_TER"/>
    <property type="match status" value="1"/>
</dbReference>
<dbReference type="PANTHER" id="PTHR38340:SF1">
    <property type="entry name" value="S-LAYER PROTEIN"/>
    <property type="match status" value="1"/>
</dbReference>
<dbReference type="PANTHER" id="PTHR38340">
    <property type="entry name" value="S-LAYER PROTEIN"/>
    <property type="match status" value="1"/>
</dbReference>
<dbReference type="GO" id="GO:0005509">
    <property type="term" value="F:calcium ion binding"/>
    <property type="evidence" value="ECO:0007669"/>
    <property type="project" value="InterPro"/>
</dbReference>
<gene>
    <name evidence="4" type="ORF">EDD52_1601</name>
</gene>
<dbReference type="InterPro" id="IPR030934">
    <property type="entry name" value="Intein_C"/>
</dbReference>
<dbReference type="PRINTS" id="PR00313">
    <property type="entry name" value="CABNDNGRPT"/>
</dbReference>
<dbReference type="GO" id="GO:0005576">
    <property type="term" value="C:extracellular region"/>
    <property type="evidence" value="ECO:0007669"/>
    <property type="project" value="UniProtKB-SubCell"/>
</dbReference>
<organism evidence="4 5">
    <name type="scientific">Primorskyibacter sedentarius</name>
    <dbReference type="NCBI Taxonomy" id="745311"/>
    <lineage>
        <taxon>Bacteria</taxon>
        <taxon>Pseudomonadati</taxon>
        <taxon>Pseudomonadota</taxon>
        <taxon>Alphaproteobacteria</taxon>
        <taxon>Rhodobacterales</taxon>
        <taxon>Roseobacteraceae</taxon>
        <taxon>Primorskyibacter</taxon>
    </lineage>
</organism>
<dbReference type="InterPro" id="IPR050557">
    <property type="entry name" value="RTX_toxin/Mannuronan_C5-epim"/>
</dbReference>